<evidence type="ECO:0000256" key="5">
    <source>
        <dbReference type="ARBA" id="ARBA00046211"/>
    </source>
</evidence>
<dbReference type="GO" id="GO:0004519">
    <property type="term" value="F:endonuclease activity"/>
    <property type="evidence" value="ECO:0007669"/>
    <property type="project" value="UniProtKB-KW"/>
</dbReference>
<keyword evidence="7" id="KW-0539">Nucleus</keyword>
<dbReference type="AlphaFoldDB" id="A0AAV9P0M7"/>
<comment type="similarity">
    <text evidence="2 7">Belongs to the DXO/Dom3Z family.</text>
</comment>
<evidence type="ECO:0000313" key="9">
    <source>
        <dbReference type="EMBL" id="KAK5166069.1"/>
    </source>
</evidence>
<keyword evidence="7" id="KW-0540">Nuclease</keyword>
<keyword evidence="7" id="KW-0547">Nucleotide-binding</keyword>
<reference evidence="9 10" key="1">
    <citation type="submission" date="2023-08" db="EMBL/GenBank/DDBJ databases">
        <title>Black Yeasts Isolated from many extreme environments.</title>
        <authorList>
            <person name="Coleine C."/>
            <person name="Stajich J.E."/>
            <person name="Selbmann L."/>
        </authorList>
    </citation>
    <scope>NUCLEOTIDE SEQUENCE [LARGE SCALE GENOMIC DNA]</scope>
    <source>
        <strain evidence="9 10">CCFEE 5935</strain>
    </source>
</reference>
<organism evidence="9 10">
    <name type="scientific">Saxophila tyrrhenica</name>
    <dbReference type="NCBI Taxonomy" id="1690608"/>
    <lineage>
        <taxon>Eukaryota</taxon>
        <taxon>Fungi</taxon>
        <taxon>Dikarya</taxon>
        <taxon>Ascomycota</taxon>
        <taxon>Pezizomycotina</taxon>
        <taxon>Dothideomycetes</taxon>
        <taxon>Dothideomycetidae</taxon>
        <taxon>Mycosphaerellales</taxon>
        <taxon>Extremaceae</taxon>
        <taxon>Saxophila</taxon>
    </lineage>
</organism>
<dbReference type="EMBL" id="JAVRRT010000014">
    <property type="protein sequence ID" value="KAK5166069.1"/>
    <property type="molecule type" value="Genomic_DNA"/>
</dbReference>
<comment type="catalytic activity">
    <reaction evidence="4">
        <text>a 5'-end triphospho-ribonucleoside in mRNA + H2O = a 5'-end phospho-ribonucleoside in mRNA + diphosphate + H(+)</text>
        <dbReference type="Rhea" id="RHEA:78683"/>
        <dbReference type="Rhea" id="RHEA-COMP:15692"/>
        <dbReference type="Rhea" id="RHEA-COMP:17164"/>
        <dbReference type="ChEBI" id="CHEBI:15377"/>
        <dbReference type="ChEBI" id="CHEBI:15378"/>
        <dbReference type="ChEBI" id="CHEBI:33019"/>
        <dbReference type="ChEBI" id="CHEBI:138282"/>
        <dbReference type="ChEBI" id="CHEBI:167618"/>
    </reaction>
    <physiologicalReaction direction="left-to-right" evidence="4">
        <dbReference type="Rhea" id="RHEA:78684"/>
    </physiologicalReaction>
</comment>
<keyword evidence="7" id="KW-0479">Metal-binding</keyword>
<dbReference type="GO" id="GO:0005829">
    <property type="term" value="C:cytosol"/>
    <property type="evidence" value="ECO:0007669"/>
    <property type="project" value="TreeGrafter"/>
</dbReference>
<evidence type="ECO:0000256" key="7">
    <source>
        <dbReference type="RuleBase" id="RU367113"/>
    </source>
</evidence>
<evidence type="ECO:0000313" key="10">
    <source>
        <dbReference type="Proteomes" id="UP001337655"/>
    </source>
</evidence>
<proteinExistence type="inferred from homology"/>
<evidence type="ECO:0000256" key="1">
    <source>
        <dbReference type="ARBA" id="ARBA00001968"/>
    </source>
</evidence>
<keyword evidence="7" id="KW-0694">RNA-binding</keyword>
<dbReference type="PANTHER" id="PTHR12395:SF9">
    <property type="entry name" value="DECAPPING AND EXORIBONUCLEASE PROTEIN"/>
    <property type="match status" value="1"/>
</dbReference>
<evidence type="ECO:0000256" key="2">
    <source>
        <dbReference type="ARBA" id="ARBA00006562"/>
    </source>
</evidence>
<dbReference type="PANTHER" id="PTHR12395">
    <property type="entry name" value="DOM-3 RELATED"/>
    <property type="match status" value="1"/>
</dbReference>
<dbReference type="GO" id="GO:0000166">
    <property type="term" value="F:nucleotide binding"/>
    <property type="evidence" value="ECO:0007669"/>
    <property type="project" value="UniProtKB-KW"/>
</dbReference>
<comment type="caution">
    <text evidence="9">The sequence shown here is derived from an EMBL/GenBank/DDBJ whole genome shotgun (WGS) entry which is preliminary data.</text>
</comment>
<dbReference type="GO" id="GO:0110155">
    <property type="term" value="P:NAD-cap decapping"/>
    <property type="evidence" value="ECO:0007669"/>
    <property type="project" value="TreeGrafter"/>
</dbReference>
<dbReference type="InterPro" id="IPR039039">
    <property type="entry name" value="RAI1-like_fam"/>
</dbReference>
<dbReference type="GO" id="GO:0046872">
    <property type="term" value="F:metal ion binding"/>
    <property type="evidence" value="ECO:0007669"/>
    <property type="project" value="UniProtKB-KW"/>
</dbReference>
<dbReference type="RefSeq" id="XP_064656022.1">
    <property type="nucleotide sequence ID" value="XM_064805562.1"/>
</dbReference>
<dbReference type="GO" id="GO:0005634">
    <property type="term" value="C:nucleus"/>
    <property type="evidence" value="ECO:0007669"/>
    <property type="project" value="UniProtKB-SubCell"/>
</dbReference>
<accession>A0AAV9P0M7</accession>
<comment type="catalytic activity">
    <reaction evidence="3">
        <text>a 5'-end (N(7)-methyl 5'-triphosphoguanosine)-ribonucleoside-ribonucleotide in mRNA + H2O = a (N(7)-methyl 5'-triphosphoguanosine)-nucleoside + a 5'-end phospho-ribonucleoside in mRNA + H(+)</text>
        <dbReference type="Rhea" id="RHEA:66928"/>
        <dbReference type="Rhea" id="RHEA-COMP:15692"/>
        <dbReference type="Rhea" id="RHEA-COMP:17313"/>
        <dbReference type="ChEBI" id="CHEBI:15377"/>
        <dbReference type="ChEBI" id="CHEBI:15378"/>
        <dbReference type="ChEBI" id="CHEBI:138282"/>
        <dbReference type="ChEBI" id="CHEBI:172876"/>
        <dbReference type="ChEBI" id="CHEBI:172877"/>
    </reaction>
    <physiologicalReaction direction="left-to-right" evidence="3">
        <dbReference type="Rhea" id="RHEA:66929"/>
    </physiologicalReaction>
</comment>
<comment type="subcellular location">
    <subcellularLocation>
        <location evidence="7">Nucleus</location>
    </subcellularLocation>
</comment>
<evidence type="ECO:0000256" key="3">
    <source>
        <dbReference type="ARBA" id="ARBA00044676"/>
    </source>
</evidence>
<dbReference type="EC" id="3.6.1.-" evidence="7"/>
<comment type="function">
    <text evidence="5">Decapping enzyme for NAD-capped RNAs: specifically hydrolyzes the nicotinamide adenine dinucleotide (NAD) cap from a subset of RNAs by removing the entire NAD moiety from the 5'-end of an NAD-capped RNA. The NAD-cap is present at the 5'-end of some RNAs and snoRNAs. In contrast to the canonical 5'-end N7 methylguanosine (m7G) cap, the NAD cap promotes mRNA decay. Also acts as a non-canonical decapping enzyme that removes the entire cap structure of m7G capped or incompletely capped RNAs. Has decapping activity toward incomplete 5'-end m7G cap mRNAs such as unmethylated 5'-end-capped RNA (cap0), while it has no activity toward 2'-O-ribose methylated m7G cap (cap1). Also possesses RNA 5'-pyrophosphohydrolase activity by hydrolyzing the 5'-end triphosphate to release pyrophosphates. Stimulates exoribonuclease activity of Rat1, allowing it to degrade RNAs with stable secondary structure more effectively.</text>
</comment>
<evidence type="ECO:0000256" key="4">
    <source>
        <dbReference type="ARBA" id="ARBA00044692"/>
    </source>
</evidence>
<sequence length="371" mass="42323">MSDAWMRYYYPPLFQEPWSHIDTTPRVSLSNGFDNWIKADESIDWHLDGLLQTIQAHEEALLEQGIPAAEAKVSKDVDIVAWRGILSKIMAAPYDFFSDFELNATCFQDTIYLELNHSYKDVVEVNSTQRQQRGMQQAANRHGTSPELMQYWGYKFEALSTLPRPWGECTREEIESRDTDIVNTNVQYCSIVRTGIGKTSLILAGEVDCVLDRKPDDRDKPIPWVELKTSATQTDQSYKALKKWEAKLLRIWAQSFLLGVPKVVVGFRSPVGQLESIQELETQRIPGSVRKGQRSWDGNVCINMTAAFLEFLKESLMGKDGVWRVKMARHSKQISILQVEPTGHGRIIEPDFKAHREKMLAAEIAQKLGDS</sequence>
<dbReference type="InterPro" id="IPR013961">
    <property type="entry name" value="RAI1"/>
</dbReference>
<dbReference type="Pfam" id="PF08652">
    <property type="entry name" value="RAI1"/>
    <property type="match status" value="1"/>
</dbReference>
<keyword evidence="10" id="KW-1185">Reference proteome</keyword>
<keyword evidence="9" id="KW-0255">Endonuclease</keyword>
<name>A0AAV9P0M7_9PEZI</name>
<dbReference type="GeneID" id="89929663"/>
<dbReference type="GO" id="GO:0000956">
    <property type="term" value="P:nuclear-transcribed mRNA catabolic process"/>
    <property type="evidence" value="ECO:0007669"/>
    <property type="project" value="TreeGrafter"/>
</dbReference>
<comment type="catalytic activity">
    <reaction evidence="6">
        <text>a 5'-end NAD(+)-phospho-ribonucleoside in mRNA + H2O = a 5'-end phospho-ribonucleoside in mRNA + NAD(+) + H(+)</text>
        <dbReference type="Rhea" id="RHEA:60880"/>
        <dbReference type="Rhea" id="RHEA-COMP:15692"/>
        <dbReference type="Rhea" id="RHEA-COMP:15698"/>
        <dbReference type="ChEBI" id="CHEBI:15377"/>
        <dbReference type="ChEBI" id="CHEBI:15378"/>
        <dbReference type="ChEBI" id="CHEBI:57540"/>
        <dbReference type="ChEBI" id="CHEBI:138282"/>
        <dbReference type="ChEBI" id="CHEBI:144029"/>
    </reaction>
    <physiologicalReaction direction="left-to-right" evidence="6">
        <dbReference type="Rhea" id="RHEA:60881"/>
    </physiologicalReaction>
</comment>
<dbReference type="Proteomes" id="UP001337655">
    <property type="component" value="Unassembled WGS sequence"/>
</dbReference>
<evidence type="ECO:0000256" key="6">
    <source>
        <dbReference type="ARBA" id="ARBA00048124"/>
    </source>
</evidence>
<gene>
    <name evidence="9" type="primary">RAI1</name>
    <name evidence="9" type="ORF">LTR77_008330</name>
</gene>
<feature type="domain" description="RAI1-like" evidence="8">
    <location>
        <begin position="3"/>
        <end position="353"/>
    </location>
</feature>
<dbReference type="GO" id="GO:0003723">
    <property type="term" value="F:RNA binding"/>
    <property type="evidence" value="ECO:0007669"/>
    <property type="project" value="UniProtKB-KW"/>
</dbReference>
<protein>
    <recommendedName>
        <fullName evidence="7">Decapping nuclease</fullName>
        <ecNumber evidence="7">3.6.1.-</ecNumber>
    </recommendedName>
</protein>
<evidence type="ECO:0000259" key="8">
    <source>
        <dbReference type="Pfam" id="PF08652"/>
    </source>
</evidence>
<comment type="cofactor">
    <cofactor evidence="1 7">
        <name>a divalent metal cation</name>
        <dbReference type="ChEBI" id="CHEBI:60240"/>
    </cofactor>
</comment>
<keyword evidence="7" id="KW-0378">Hydrolase</keyword>
<dbReference type="GO" id="GO:0034353">
    <property type="term" value="F:mRNA 5'-diphosphatase activity"/>
    <property type="evidence" value="ECO:0007669"/>
    <property type="project" value="TreeGrafter"/>
</dbReference>